<name>A0A9P3LZI7_9FUNG</name>
<evidence type="ECO:0000313" key="7">
    <source>
        <dbReference type="EMBL" id="GJJ76526.1"/>
    </source>
</evidence>
<feature type="compositionally biased region" description="Basic residues" evidence="4">
    <location>
        <begin position="1166"/>
        <end position="1175"/>
    </location>
</feature>
<feature type="region of interest" description="Disordered" evidence="4">
    <location>
        <begin position="1"/>
        <end position="242"/>
    </location>
</feature>
<feature type="region of interest" description="Disordered" evidence="4">
    <location>
        <begin position="1107"/>
        <end position="1265"/>
    </location>
</feature>
<feature type="compositionally biased region" description="Acidic residues" evidence="4">
    <location>
        <begin position="1129"/>
        <end position="1161"/>
    </location>
</feature>
<evidence type="ECO:0000259" key="6">
    <source>
        <dbReference type="Pfam" id="PF15613"/>
    </source>
</evidence>
<dbReference type="PANTHER" id="PTHR32075">
    <property type="entry name" value="ISWI CHROMATIN-REMODELING COMPLEX SUBUNIT YPL216W-RELATED"/>
    <property type="match status" value="1"/>
</dbReference>
<feature type="compositionally biased region" description="Acidic residues" evidence="4">
    <location>
        <begin position="1226"/>
        <end position="1249"/>
    </location>
</feature>
<dbReference type="PANTHER" id="PTHR32075:SF6">
    <property type="entry name" value="ISWI CHROMATIN-REMODELING COMPLEX SUBUNIT YPL216W-RELATED"/>
    <property type="match status" value="1"/>
</dbReference>
<dbReference type="OrthoDB" id="2419791at2759"/>
<feature type="compositionally biased region" description="Acidic residues" evidence="4">
    <location>
        <begin position="1109"/>
        <end position="1121"/>
    </location>
</feature>
<feature type="domain" description="WHIM2" evidence="6">
    <location>
        <begin position="660"/>
        <end position="818"/>
    </location>
</feature>
<feature type="region of interest" description="Disordered" evidence="4">
    <location>
        <begin position="890"/>
        <end position="935"/>
    </location>
</feature>
<comment type="subcellular location">
    <subcellularLocation>
        <location evidence="1">Nucleus</location>
    </subcellularLocation>
</comment>
<reference evidence="7" key="2">
    <citation type="journal article" date="2022" name="Microbiol. Resour. Announc.">
        <title>Whole-Genome Sequence of Entomortierella parvispora E1425, a Mucoromycotan Fungus Associated with Burkholderiaceae-Related Endosymbiotic Bacteria.</title>
        <authorList>
            <person name="Herlambang A."/>
            <person name="Guo Y."/>
            <person name="Takashima Y."/>
            <person name="Narisawa K."/>
            <person name="Ohta H."/>
            <person name="Nishizawa T."/>
        </authorList>
    </citation>
    <scope>NUCLEOTIDE SEQUENCE</scope>
    <source>
        <strain evidence="7">E1425</strain>
    </source>
</reference>
<keyword evidence="5" id="KW-1133">Transmembrane helix</keyword>
<dbReference type="SUPFAM" id="SSF48371">
    <property type="entry name" value="ARM repeat"/>
    <property type="match status" value="1"/>
</dbReference>
<feature type="compositionally biased region" description="Basic residues" evidence="4">
    <location>
        <begin position="1254"/>
        <end position="1264"/>
    </location>
</feature>
<reference evidence="7" key="1">
    <citation type="submission" date="2021-11" db="EMBL/GenBank/DDBJ databases">
        <authorList>
            <person name="Herlambang A."/>
            <person name="Guo Y."/>
            <person name="Takashima Y."/>
            <person name="Nishizawa T."/>
        </authorList>
    </citation>
    <scope>NUCLEOTIDE SEQUENCE</scope>
    <source>
        <strain evidence="7">E1425</strain>
    </source>
</reference>
<feature type="compositionally biased region" description="Basic and acidic residues" evidence="4">
    <location>
        <begin position="92"/>
        <end position="109"/>
    </location>
</feature>
<gene>
    <name evidence="7" type="ORF">EMPS_08885</name>
</gene>
<keyword evidence="3" id="KW-0175">Coiled coil</keyword>
<feature type="compositionally biased region" description="Polar residues" evidence="4">
    <location>
        <begin position="54"/>
        <end position="88"/>
    </location>
</feature>
<organism evidence="7 8">
    <name type="scientific">Entomortierella parvispora</name>
    <dbReference type="NCBI Taxonomy" id="205924"/>
    <lineage>
        <taxon>Eukaryota</taxon>
        <taxon>Fungi</taxon>
        <taxon>Fungi incertae sedis</taxon>
        <taxon>Mucoromycota</taxon>
        <taxon>Mortierellomycotina</taxon>
        <taxon>Mortierellomycetes</taxon>
        <taxon>Mortierellales</taxon>
        <taxon>Mortierellaceae</taxon>
        <taxon>Entomortierella</taxon>
    </lineage>
</organism>
<feature type="region of interest" description="Disordered" evidence="4">
    <location>
        <begin position="696"/>
        <end position="720"/>
    </location>
</feature>
<keyword evidence="2" id="KW-0539">Nucleus</keyword>
<dbReference type="Proteomes" id="UP000827284">
    <property type="component" value="Unassembled WGS sequence"/>
</dbReference>
<feature type="region of interest" description="Disordered" evidence="4">
    <location>
        <begin position="753"/>
        <end position="778"/>
    </location>
</feature>
<evidence type="ECO:0000256" key="5">
    <source>
        <dbReference type="SAM" id="Phobius"/>
    </source>
</evidence>
<evidence type="ECO:0000256" key="3">
    <source>
        <dbReference type="SAM" id="Coils"/>
    </source>
</evidence>
<feature type="compositionally biased region" description="Basic and acidic residues" evidence="4">
    <location>
        <begin position="200"/>
        <end position="215"/>
    </location>
</feature>
<dbReference type="InterPro" id="IPR016024">
    <property type="entry name" value="ARM-type_fold"/>
</dbReference>
<dbReference type="GO" id="GO:0031509">
    <property type="term" value="P:subtelomeric heterochromatin formation"/>
    <property type="evidence" value="ECO:0007669"/>
    <property type="project" value="TreeGrafter"/>
</dbReference>
<feature type="compositionally biased region" description="Polar residues" evidence="4">
    <location>
        <begin position="34"/>
        <end position="44"/>
    </location>
</feature>
<comment type="caution">
    <text evidence="7">The sequence shown here is derived from an EMBL/GenBank/DDBJ whole genome shotgun (WGS) entry which is preliminary data.</text>
</comment>
<feature type="transmembrane region" description="Helical" evidence="5">
    <location>
        <begin position="1373"/>
        <end position="1406"/>
    </location>
</feature>
<keyword evidence="8" id="KW-1185">Reference proteome</keyword>
<feature type="compositionally biased region" description="Basic and acidic residues" evidence="4">
    <location>
        <begin position="180"/>
        <end position="191"/>
    </location>
</feature>
<accession>A0A9P3LZI7</accession>
<feature type="compositionally biased region" description="Basic and acidic residues" evidence="4">
    <location>
        <begin position="916"/>
        <end position="926"/>
    </location>
</feature>
<keyword evidence="5" id="KW-0472">Membrane</keyword>
<feature type="compositionally biased region" description="Basic and acidic residues" evidence="4">
    <location>
        <begin position="768"/>
        <end position="778"/>
    </location>
</feature>
<keyword evidence="5" id="KW-0812">Transmembrane</keyword>
<dbReference type="GO" id="GO:0000781">
    <property type="term" value="C:chromosome, telomeric region"/>
    <property type="evidence" value="ECO:0007669"/>
    <property type="project" value="GOC"/>
</dbReference>
<feature type="compositionally biased region" description="Low complexity" evidence="4">
    <location>
        <begin position="217"/>
        <end position="238"/>
    </location>
</feature>
<feature type="coiled-coil region" evidence="3">
    <location>
        <begin position="518"/>
        <end position="556"/>
    </location>
</feature>
<evidence type="ECO:0000256" key="2">
    <source>
        <dbReference type="ARBA" id="ARBA00023242"/>
    </source>
</evidence>
<evidence type="ECO:0000256" key="1">
    <source>
        <dbReference type="ARBA" id="ARBA00004123"/>
    </source>
</evidence>
<feature type="compositionally biased region" description="Low complexity" evidence="4">
    <location>
        <begin position="758"/>
        <end position="767"/>
    </location>
</feature>
<proteinExistence type="predicted"/>
<sequence length="1446" mass="159836">MTVPTDSLSSHGPSGGKVRHPMPTLASDHPLKGSNPSHPTQRNPRASGKVPSGGAQNSLLSSWLSNAHGSNRIDPSSSSSTAGDQTGTGLDVSHHQIDTKDEPSPREGSEVSSNAELEGMDIDKPHQDPATSIGDKDGDPSPEQPVEDAPTKGKRGRKPKAKPDAGESDTGSMKSKTPKVPKEKTANESKQPKPSKQPKQPKETKQKKTADKNNEDASSPGNPSTAPTSSAAAAAPSNKSDRSILSFFDRSTVSTPKGALGQHVEEQPLEENAVASTNASAKTPFKQSCLQFDKLDPSKADSYFANMAAASVEEDKRFGNLLKELPKLTGRAPYEDLLEGLIMRSSKLPSVSKLDLHRQDLDMDMLADVKMVHEFINTFGSPLGLTKDSGEWITYDALLGMIRNPRVDNRLLDLNCKMITAAYEEGKSPAINYFNFPYFLAVGPATLEDKKEEKKNKLSSVSAKRKIVPQVRLATTEYSVFTVSDRIEALVKALHDITSSDRFHRFMRNEVEENITSLKRHKRKRAEVRKELETQTHDLEREMRTIEYEAAQLETQRQAILTTEREGNNPEEDVAGSRISSSSRLQRLALAKDARNKANDLLNQQKALANDLKIKESAWEIKKEELDNISLDDNELQKEHNIPLSQLRGGQAVNGDEKLRVICLGNDRWGRKYWFWRQFGGIIVEDRKQLGPKIEDTVVDETDTSDETKPKSEESNDATMADVTERMKSMAKPELTGQKTQSTKEIMSINNLLSSNTPPAEESSPFSEPEKPSPPKDLLDYGQAHTWGLISTSKELASLIRALNSKGVREKYLKASLVTMRKEIEASFKQVPSWVGREVVVRREKSTTSSATVGQLLSEHDLIALKKKRGRKSRQEMANIAATEMVLSTGDDRHGMDFDLPTTTESTSGDQDEPMEDGRSDGHEAEESIEEDDSTLATFLRAVRDEESGPTRSEYYSSLVQAAEERLHELSKTICDTEDNVILKAIHASLVHTPESRLDATVRVLQQCLLAMDEPEEKEMTEAVVVETPLATAETTDAAMDVDVVEEMPAEVDGLGRVPCSVPVTVNARLLAWLRACHIETMLKSVRTYGALHAWLDDCLTVIANKVDEPEDDEDDDEDENRSDREKEHEDDDADQDEHDDEDEDEDEEDEQEHDDDEAEEAGGHKTQHYKKAQHRANESDAKNRSRHRKPHQETEMQFSNVGGRSLRARGSQPISYKDDLKAMEDDGEDDDEDEDAVVEEENDEDDGEERLGRGSRRRSKRTSFVKQTFGAARVAGARQTASVTVANNMSDVQSVHDSGTAAATVNGPFGFALPPPVLDGNQGAGSEDINIAQPVPTTTPAAPPRQGSFDRAVENVRERVDRAYDLVRDLTLMLLLVVTVNTFGLGSGIAMLILVWVYLSVAVFWASLMMLIENRIIDMVLGSIEMLLLLAMLIAAYAIGWTVID</sequence>
<evidence type="ECO:0000313" key="8">
    <source>
        <dbReference type="Proteomes" id="UP000827284"/>
    </source>
</evidence>
<evidence type="ECO:0000256" key="4">
    <source>
        <dbReference type="SAM" id="MobiDB-lite"/>
    </source>
</evidence>
<dbReference type="GO" id="GO:0005634">
    <property type="term" value="C:nucleus"/>
    <property type="evidence" value="ECO:0007669"/>
    <property type="project" value="UniProtKB-SubCell"/>
</dbReference>
<dbReference type="Pfam" id="PF15613">
    <property type="entry name" value="WSD"/>
    <property type="match status" value="1"/>
</dbReference>
<protein>
    <recommendedName>
        <fullName evidence="6">WHIM2 domain-containing protein</fullName>
    </recommendedName>
</protein>
<feature type="compositionally biased region" description="Polar residues" evidence="4">
    <location>
        <begin position="1"/>
        <end position="12"/>
    </location>
</feature>
<dbReference type="EMBL" id="BQFW01000012">
    <property type="protein sequence ID" value="GJJ76526.1"/>
    <property type="molecule type" value="Genomic_DNA"/>
</dbReference>
<feature type="transmembrane region" description="Helical" evidence="5">
    <location>
        <begin position="1427"/>
        <end position="1445"/>
    </location>
</feature>
<dbReference type="InterPro" id="IPR028941">
    <property type="entry name" value="WHIM2_dom"/>
</dbReference>